<evidence type="ECO:0000256" key="1">
    <source>
        <dbReference type="ARBA" id="ARBA00005196"/>
    </source>
</evidence>
<dbReference type="AlphaFoldDB" id="A0A2Z5PDF1"/>
<feature type="active site" description="Proton donor" evidence="9">
    <location>
        <position position="71"/>
    </location>
</feature>
<name>A0A2Z5PDF1_METMI</name>
<comment type="subcellular location">
    <subcellularLocation>
        <location evidence="9">Cytoplasm</location>
    </subcellularLocation>
</comment>
<proteinExistence type="inferred from homology"/>
<reference evidence="11 12" key="1">
    <citation type="submission" date="2009-06" db="EMBL/GenBank/DDBJ databases">
        <title>Molecular Evidence for Microbiologically Influenced Corrosion from genome of Methanogen.</title>
        <authorList>
            <person name="Ito N."/>
            <person name="Tsurumaru H."/>
            <person name="Shimizu A."/>
            <person name="Harada T."/>
            <person name="Hosoyama A."/>
            <person name="Horikawa H."/>
            <person name="Wakai S."/>
            <person name="Sasaki K."/>
            <person name="Nishijima K."/>
            <person name="Ataku H."/>
            <person name="Yamazaki J."/>
            <person name="Mise M."/>
            <person name="Yamazaki S."/>
            <person name="Tanikawa S."/>
            <person name="Harayama S."/>
            <person name="Fujita N."/>
        </authorList>
    </citation>
    <scope>NUCLEOTIDE SEQUENCE [LARGE SCALE GENOMIC DNA]</scope>
    <source>
        <strain evidence="12">KA1 ( NBRC 102054)</strain>
    </source>
</reference>
<dbReference type="GO" id="GO:0005829">
    <property type="term" value="C:cytosol"/>
    <property type="evidence" value="ECO:0007669"/>
    <property type="project" value="TreeGrafter"/>
</dbReference>
<feature type="binding site" evidence="9">
    <location>
        <position position="62"/>
    </location>
    <ligand>
        <name>substrate</name>
    </ligand>
</feature>
<feature type="binding site" evidence="9">
    <location>
        <begin position="221"/>
        <end position="222"/>
    </location>
    <ligand>
        <name>substrate</name>
    </ligand>
</feature>
<evidence type="ECO:0000256" key="8">
    <source>
        <dbReference type="ARBA" id="ARBA00051712"/>
    </source>
</evidence>
<dbReference type="Pfam" id="PF01678">
    <property type="entry name" value="DAP_epimerase"/>
    <property type="match status" value="2"/>
</dbReference>
<dbReference type="FunFam" id="3.10.310.10:FF:000001">
    <property type="entry name" value="Diaminopimelate epimerase"/>
    <property type="match status" value="1"/>
</dbReference>
<feature type="binding site" evidence="9">
    <location>
        <position position="193"/>
    </location>
    <ligand>
        <name>substrate</name>
    </ligand>
</feature>
<evidence type="ECO:0000256" key="3">
    <source>
        <dbReference type="ARBA" id="ARBA00013080"/>
    </source>
</evidence>
<keyword evidence="4 9" id="KW-0963">Cytoplasm</keyword>
<dbReference type="PROSITE" id="PS01326">
    <property type="entry name" value="DAP_EPIMERASE"/>
    <property type="match status" value="1"/>
</dbReference>
<dbReference type="EC" id="5.1.1.7" evidence="3 9"/>
<feature type="active site" description="Proton acceptor" evidence="9">
    <location>
        <position position="220"/>
    </location>
</feature>
<feature type="active site" evidence="10">
    <location>
        <position position="71"/>
    </location>
</feature>
<comment type="pathway">
    <text evidence="1 9">Amino-acid biosynthesis; L-lysine biosynthesis via DAP pathway; DL-2,6-diaminopimelate from LL-2,6-diaminopimelate: step 1/1.</text>
</comment>
<dbReference type="GO" id="GO:0008837">
    <property type="term" value="F:diaminopimelate epimerase activity"/>
    <property type="evidence" value="ECO:0007669"/>
    <property type="project" value="UniProtKB-UniRule"/>
</dbReference>
<dbReference type="NCBIfam" id="TIGR00652">
    <property type="entry name" value="DapF"/>
    <property type="match status" value="1"/>
</dbReference>
<evidence type="ECO:0000256" key="7">
    <source>
        <dbReference type="ARBA" id="ARBA00023235"/>
    </source>
</evidence>
<evidence type="ECO:0000256" key="6">
    <source>
        <dbReference type="ARBA" id="ARBA00023154"/>
    </source>
</evidence>
<feature type="site" description="Could be important to modulate the pK values of the two catalytic cysteine residues" evidence="9">
    <location>
        <position position="162"/>
    </location>
</feature>
<feature type="site" description="Could be important to modulate the pK values of the two catalytic cysteine residues" evidence="9">
    <location>
        <position position="211"/>
    </location>
</feature>
<comment type="function">
    <text evidence="9">Catalyzes the stereoinversion of LL-2,6-diaminopimelate (L,L-DAP) to meso-diaminopimelate (meso-DAP), a precursor of L-lysine.</text>
</comment>
<evidence type="ECO:0000256" key="9">
    <source>
        <dbReference type="HAMAP-Rule" id="MF_00197"/>
    </source>
</evidence>
<dbReference type="EMBL" id="AP011526">
    <property type="protein sequence ID" value="BAP61132.1"/>
    <property type="molecule type" value="Genomic_DNA"/>
</dbReference>
<feature type="binding site" evidence="9">
    <location>
        <position position="11"/>
    </location>
    <ligand>
        <name>substrate</name>
    </ligand>
</feature>
<feature type="binding site" evidence="9">
    <location>
        <begin position="72"/>
        <end position="73"/>
    </location>
    <ligand>
        <name>substrate</name>
    </ligand>
</feature>
<keyword evidence="7 9" id="KW-0413">Isomerase</keyword>
<dbReference type="InterPro" id="IPR001653">
    <property type="entry name" value="DAP_epimerase_DapF"/>
</dbReference>
<evidence type="ECO:0000313" key="11">
    <source>
        <dbReference type="EMBL" id="BAP61132.1"/>
    </source>
</evidence>
<evidence type="ECO:0000256" key="5">
    <source>
        <dbReference type="ARBA" id="ARBA00022605"/>
    </source>
</evidence>
<protein>
    <recommendedName>
        <fullName evidence="3 9">Diaminopimelate epimerase</fullName>
        <shortName evidence="9">DAP epimerase</shortName>
        <ecNumber evidence="3 9">5.1.1.7</ecNumber>
    </recommendedName>
    <alternativeName>
        <fullName evidence="9">PLP-independent amino acid racemase</fullName>
    </alternativeName>
</protein>
<evidence type="ECO:0000256" key="4">
    <source>
        <dbReference type="ARBA" id="ARBA00022490"/>
    </source>
</evidence>
<accession>A0A2Z5PDF1</accession>
<keyword evidence="5 9" id="KW-0028">Amino-acid biosynthesis</keyword>
<organism evidence="11 12">
    <name type="scientific">Methanococcus maripaludis KA1</name>
    <dbReference type="NCBI Taxonomy" id="637914"/>
    <lineage>
        <taxon>Archaea</taxon>
        <taxon>Methanobacteriati</taxon>
        <taxon>Methanobacteriota</taxon>
        <taxon>Methanomada group</taxon>
        <taxon>Methanococci</taxon>
        <taxon>Methanococcales</taxon>
        <taxon>Methanococcaceae</taxon>
        <taxon>Methanococcus</taxon>
    </lineage>
</organism>
<comment type="subunit">
    <text evidence="9">Homodimer.</text>
</comment>
<evidence type="ECO:0000313" key="12">
    <source>
        <dbReference type="Proteomes" id="UP000264208"/>
    </source>
</evidence>
<sequence>MKFTKMHGLGNDYIYVDAISQKIENPNEISKFVSDRHFGIGSDGLVLILPSDKADFKMRMFNSDGSEAEMCGNAIRCVGKFVYDKKMTDKSTITIETLAGIKVLEMTIENSKVVLVKVDMGEPILKAEEIPVLSEKHPVIDEEITAKDYCYNFTCVSMGNPHAITYIENVDEFPLEKIGPLFEIHEKFPRKTNVEFVELIDKNTVKMRVWERGAGETLACGTGACAVLTASVLKGYVGRKATVKLLGGDLTIEWNEFDNHIYMTGPATTVFEGEIDI</sequence>
<gene>
    <name evidence="9 11" type="primary">dapF</name>
    <name evidence="11" type="ORF">MMKA1_10150</name>
</gene>
<dbReference type="InterPro" id="IPR018510">
    <property type="entry name" value="DAP_epimerase_AS"/>
</dbReference>
<comment type="similarity">
    <text evidence="2 9">Belongs to the diaminopimelate epimerase family.</text>
</comment>
<dbReference type="KEGG" id="mmak:MMKA1_10150"/>
<dbReference type="GeneID" id="37875477"/>
<comment type="caution">
    <text evidence="9">Lacks conserved residue(s) required for the propagation of feature annotation.</text>
</comment>
<dbReference type="PANTHER" id="PTHR31689:SF0">
    <property type="entry name" value="DIAMINOPIMELATE EPIMERASE"/>
    <property type="match status" value="1"/>
</dbReference>
<feature type="binding site" evidence="9">
    <location>
        <begin position="211"/>
        <end position="212"/>
    </location>
    <ligand>
        <name>substrate</name>
    </ligand>
</feature>
<dbReference type="FunFam" id="3.10.310.10:FF:000004">
    <property type="entry name" value="Diaminopimelate epimerase"/>
    <property type="match status" value="1"/>
</dbReference>
<dbReference type="UniPathway" id="UPA00034">
    <property type="reaction ID" value="UER00025"/>
</dbReference>
<evidence type="ECO:0000256" key="2">
    <source>
        <dbReference type="ARBA" id="ARBA00010219"/>
    </source>
</evidence>
<feature type="binding site" evidence="9">
    <location>
        <position position="160"/>
    </location>
    <ligand>
        <name>substrate</name>
    </ligand>
</feature>
<dbReference type="GO" id="GO:0009089">
    <property type="term" value="P:lysine biosynthetic process via diaminopimelate"/>
    <property type="evidence" value="ECO:0007669"/>
    <property type="project" value="UniProtKB-UniRule"/>
</dbReference>
<evidence type="ECO:0000256" key="10">
    <source>
        <dbReference type="PROSITE-ProRule" id="PRU10125"/>
    </source>
</evidence>
<dbReference type="Proteomes" id="UP000264208">
    <property type="component" value="Chromosome"/>
</dbReference>
<dbReference type="SUPFAM" id="SSF54506">
    <property type="entry name" value="Diaminopimelate epimerase-like"/>
    <property type="match status" value="2"/>
</dbReference>
<keyword evidence="6 9" id="KW-0457">Lysine biosynthesis</keyword>
<dbReference type="RefSeq" id="WP_119720949.1">
    <property type="nucleotide sequence ID" value="NZ_AP011526.1"/>
</dbReference>
<dbReference type="Gene3D" id="3.10.310.10">
    <property type="entry name" value="Diaminopimelate Epimerase, Chain A, domain 1"/>
    <property type="match status" value="2"/>
</dbReference>
<dbReference type="PANTHER" id="PTHR31689">
    <property type="entry name" value="DIAMINOPIMELATE EPIMERASE, CHLOROPLASTIC"/>
    <property type="match status" value="1"/>
</dbReference>
<dbReference type="HAMAP" id="MF_00197">
    <property type="entry name" value="DAP_epimerase"/>
    <property type="match status" value="1"/>
</dbReference>
<comment type="catalytic activity">
    <reaction evidence="8 9">
        <text>(2S,6S)-2,6-diaminopimelate = meso-2,6-diaminopimelate</text>
        <dbReference type="Rhea" id="RHEA:15393"/>
        <dbReference type="ChEBI" id="CHEBI:57609"/>
        <dbReference type="ChEBI" id="CHEBI:57791"/>
        <dbReference type="EC" id="5.1.1.7"/>
    </reaction>
</comment>